<dbReference type="GO" id="GO:0016020">
    <property type="term" value="C:membrane"/>
    <property type="evidence" value="ECO:0007669"/>
    <property type="project" value="UniProtKB-SubCell"/>
</dbReference>
<dbReference type="PANTHER" id="PTHR31595:SF57">
    <property type="entry name" value="OS04G0481900 PROTEIN"/>
    <property type="match status" value="1"/>
</dbReference>
<evidence type="ECO:0000313" key="10">
    <source>
        <dbReference type="EMBL" id="KAJ3832728.1"/>
    </source>
</evidence>
<evidence type="ECO:0000259" key="9">
    <source>
        <dbReference type="Pfam" id="PF13813"/>
    </source>
</evidence>
<evidence type="ECO:0000313" key="11">
    <source>
        <dbReference type="Proteomes" id="UP001163846"/>
    </source>
</evidence>
<organism evidence="10 11">
    <name type="scientific">Lentinula raphanica</name>
    <dbReference type="NCBI Taxonomy" id="153919"/>
    <lineage>
        <taxon>Eukaryota</taxon>
        <taxon>Fungi</taxon>
        <taxon>Dikarya</taxon>
        <taxon>Basidiomycota</taxon>
        <taxon>Agaricomycotina</taxon>
        <taxon>Agaricomycetes</taxon>
        <taxon>Agaricomycetidae</taxon>
        <taxon>Agaricales</taxon>
        <taxon>Marasmiineae</taxon>
        <taxon>Omphalotaceae</taxon>
        <taxon>Lentinula</taxon>
    </lineage>
</organism>
<evidence type="ECO:0000256" key="3">
    <source>
        <dbReference type="ARBA" id="ARBA00007282"/>
    </source>
</evidence>
<keyword evidence="4 10" id="KW-0808">Transferase</keyword>
<accession>A0AA38NY08</accession>
<feature type="transmembrane region" description="Helical" evidence="8">
    <location>
        <begin position="332"/>
        <end position="351"/>
    </location>
</feature>
<evidence type="ECO:0000256" key="7">
    <source>
        <dbReference type="ARBA" id="ARBA00023136"/>
    </source>
</evidence>
<dbReference type="GO" id="GO:0006629">
    <property type="term" value="P:lipid metabolic process"/>
    <property type="evidence" value="ECO:0007669"/>
    <property type="project" value="InterPro"/>
</dbReference>
<dbReference type="EMBL" id="MU806869">
    <property type="protein sequence ID" value="KAJ3832728.1"/>
    <property type="molecule type" value="Genomic_DNA"/>
</dbReference>
<dbReference type="Pfam" id="PF13813">
    <property type="entry name" value="MBOAT_2"/>
    <property type="match status" value="1"/>
</dbReference>
<feature type="transmembrane region" description="Helical" evidence="8">
    <location>
        <begin position="294"/>
        <end position="312"/>
    </location>
</feature>
<keyword evidence="6 8" id="KW-1133">Transmembrane helix</keyword>
<comment type="similarity">
    <text evidence="3">Belongs to the wax synthase family.</text>
</comment>
<comment type="pathway">
    <text evidence="2">Secondary metabolite biosynthesis.</text>
</comment>
<feature type="transmembrane region" description="Helical" evidence="8">
    <location>
        <begin position="136"/>
        <end position="157"/>
    </location>
</feature>
<proteinExistence type="inferred from homology"/>
<feature type="transmembrane region" description="Helical" evidence="8">
    <location>
        <begin position="35"/>
        <end position="52"/>
    </location>
</feature>
<evidence type="ECO:0000256" key="6">
    <source>
        <dbReference type="ARBA" id="ARBA00022989"/>
    </source>
</evidence>
<keyword evidence="5 8" id="KW-0812">Transmembrane</keyword>
<evidence type="ECO:0000256" key="4">
    <source>
        <dbReference type="ARBA" id="ARBA00022679"/>
    </source>
</evidence>
<protein>
    <submittedName>
        <fullName evidence="10">Membrane bound O-acyl transferase family-domain-containing protein</fullName>
    </submittedName>
</protein>
<evidence type="ECO:0000256" key="1">
    <source>
        <dbReference type="ARBA" id="ARBA00004141"/>
    </source>
</evidence>
<feature type="domain" description="Wax synthase" evidence="9">
    <location>
        <begin position="216"/>
        <end position="304"/>
    </location>
</feature>
<evidence type="ECO:0000256" key="5">
    <source>
        <dbReference type="ARBA" id="ARBA00022692"/>
    </source>
</evidence>
<dbReference type="PANTHER" id="PTHR31595">
    <property type="entry name" value="LONG-CHAIN-ALCOHOL O-FATTY-ACYLTRANSFERASE 3-RELATED"/>
    <property type="match status" value="1"/>
</dbReference>
<dbReference type="InterPro" id="IPR032805">
    <property type="entry name" value="Wax_synthase_dom"/>
</dbReference>
<gene>
    <name evidence="10" type="ORF">F5878DRAFT_634475</name>
</gene>
<name>A0AA38NY08_9AGAR</name>
<dbReference type="GO" id="GO:0008374">
    <property type="term" value="F:O-acyltransferase activity"/>
    <property type="evidence" value="ECO:0007669"/>
    <property type="project" value="InterPro"/>
</dbReference>
<evidence type="ECO:0000256" key="8">
    <source>
        <dbReference type="SAM" id="Phobius"/>
    </source>
</evidence>
<dbReference type="Proteomes" id="UP001163846">
    <property type="component" value="Unassembled WGS sequence"/>
</dbReference>
<evidence type="ECO:0000256" key="2">
    <source>
        <dbReference type="ARBA" id="ARBA00005179"/>
    </source>
</evidence>
<sequence length="388" mass="43517">MASPSTQTPSFVMPLSFFIHALGVTSRSFNVRRSLFAVILSISYFTIFATSTEDPPLNYGYATAMGSLAFQALDFLVLNESSKFVLVAQHEHDDKSFVPRHLRAWQLILTPRGIGWAHEPKDILPPHPPPQPRHTFVLSQLCSAAVWLIIGDFVNLASRSHPGFQVDGSSIADVGPFMRILNVFLFAVPSVATLQIQYKMLCILTTTATLYRPQDCPELFGEWKEAYTIRRFWGRTWHQTMRRWVSAPGNFIAHDVLELKKGTKLSAYTKLIIAFLVSGTIHQMGDYALKHQSFFAGGSLSFFMLQAAAIMFEDSVIDIGSSLGICKGTYTWSLGYLWTLTWFALTLPIWLDPYFHNGMANVKFSLIGGIWKGDWTGSSVKLPLPLSY</sequence>
<dbReference type="AlphaFoldDB" id="A0AA38NY08"/>
<keyword evidence="7 8" id="KW-0472">Membrane</keyword>
<keyword evidence="11" id="KW-1185">Reference proteome</keyword>
<comment type="caution">
    <text evidence="10">The sequence shown here is derived from an EMBL/GenBank/DDBJ whole genome shotgun (WGS) entry which is preliminary data.</text>
</comment>
<comment type="subcellular location">
    <subcellularLocation>
        <location evidence="1">Membrane</location>
        <topology evidence="1">Multi-pass membrane protein</topology>
    </subcellularLocation>
</comment>
<dbReference type="InterPro" id="IPR044851">
    <property type="entry name" value="Wax_synthase"/>
</dbReference>
<reference evidence="10" key="1">
    <citation type="submission" date="2022-08" db="EMBL/GenBank/DDBJ databases">
        <authorList>
            <consortium name="DOE Joint Genome Institute"/>
            <person name="Min B."/>
            <person name="Riley R."/>
            <person name="Sierra-Patev S."/>
            <person name="Naranjo-Ortiz M."/>
            <person name="Looney B."/>
            <person name="Konkel Z."/>
            <person name="Slot J.C."/>
            <person name="Sakamoto Y."/>
            <person name="Steenwyk J.L."/>
            <person name="Rokas A."/>
            <person name="Carro J."/>
            <person name="Camarero S."/>
            <person name="Ferreira P."/>
            <person name="Molpeceres G."/>
            <person name="Ruiz-Duenas F.J."/>
            <person name="Serrano A."/>
            <person name="Henrissat B."/>
            <person name="Drula E."/>
            <person name="Hughes K.W."/>
            <person name="Mata J.L."/>
            <person name="Ishikawa N.K."/>
            <person name="Vargas-Isla R."/>
            <person name="Ushijima S."/>
            <person name="Smith C.A."/>
            <person name="Ahrendt S."/>
            <person name="Andreopoulos W."/>
            <person name="He G."/>
            <person name="Labutti K."/>
            <person name="Lipzen A."/>
            <person name="Ng V."/>
            <person name="Sandor L."/>
            <person name="Barry K."/>
            <person name="Martinez A.T."/>
            <person name="Xiao Y."/>
            <person name="Gibbons J.G."/>
            <person name="Terashima K."/>
            <person name="Hibbett D.S."/>
            <person name="Grigoriev I.V."/>
        </authorList>
    </citation>
    <scope>NUCLEOTIDE SEQUENCE</scope>
    <source>
        <strain evidence="10">TFB9207</strain>
    </source>
</reference>
<feature type="transmembrane region" description="Helical" evidence="8">
    <location>
        <begin position="6"/>
        <end position="23"/>
    </location>
</feature>